<feature type="transmembrane region" description="Helical" evidence="1">
    <location>
        <begin position="12"/>
        <end position="32"/>
    </location>
</feature>
<evidence type="ECO:0000313" key="3">
    <source>
        <dbReference type="Proteomes" id="UP000597656"/>
    </source>
</evidence>
<evidence type="ECO:0000313" key="2">
    <source>
        <dbReference type="EMBL" id="GGN11458.1"/>
    </source>
</evidence>
<dbReference type="RefSeq" id="WP_189158147.1">
    <property type="nucleotide sequence ID" value="NZ_BMNC01000010.1"/>
</dbReference>
<dbReference type="Proteomes" id="UP000597656">
    <property type="component" value="Unassembled WGS sequence"/>
</dbReference>
<dbReference type="EMBL" id="BMNC01000010">
    <property type="protein sequence ID" value="GGN11458.1"/>
    <property type="molecule type" value="Genomic_DNA"/>
</dbReference>
<proteinExistence type="predicted"/>
<gene>
    <name evidence="2" type="ORF">GCM10011609_59390</name>
</gene>
<evidence type="ECO:0008006" key="4">
    <source>
        <dbReference type="Google" id="ProtNLM"/>
    </source>
</evidence>
<keyword evidence="1" id="KW-0472">Membrane</keyword>
<keyword evidence="3" id="KW-1185">Reference proteome</keyword>
<comment type="caution">
    <text evidence="2">The sequence shown here is derived from an EMBL/GenBank/DDBJ whole genome shotgun (WGS) entry which is preliminary data.</text>
</comment>
<evidence type="ECO:0000256" key="1">
    <source>
        <dbReference type="SAM" id="Phobius"/>
    </source>
</evidence>
<keyword evidence="1" id="KW-0812">Transmembrane</keyword>
<dbReference type="Pfam" id="PF19873">
    <property type="entry name" value="DUF6346"/>
    <property type="match status" value="1"/>
</dbReference>
<name>A0ABQ2IHE6_9PSEU</name>
<protein>
    <recommendedName>
        <fullName evidence="4">DUF3592 domain-containing protein</fullName>
    </recommendedName>
</protein>
<feature type="transmembrane region" description="Helical" evidence="1">
    <location>
        <begin position="115"/>
        <end position="138"/>
    </location>
</feature>
<reference evidence="3" key="1">
    <citation type="journal article" date="2019" name="Int. J. Syst. Evol. Microbiol.">
        <title>The Global Catalogue of Microorganisms (GCM) 10K type strain sequencing project: providing services to taxonomists for standard genome sequencing and annotation.</title>
        <authorList>
            <consortium name="The Broad Institute Genomics Platform"/>
            <consortium name="The Broad Institute Genome Sequencing Center for Infectious Disease"/>
            <person name="Wu L."/>
            <person name="Ma J."/>
        </authorList>
    </citation>
    <scope>NUCLEOTIDE SEQUENCE [LARGE SCALE GENOMIC DNA]</scope>
    <source>
        <strain evidence="3">CGMCC 4.7319</strain>
    </source>
</reference>
<sequence length="154" mass="17457">MVLQGVLHRVFAFLVMPVLGYLLGATIFTHFWDKPDAENVDRADLAITALSCEQYGPITLRGFGFVHECRARVENRNSRSATIATVRGFLEPHLIGQPVVGREFDRGELTPERPYAWWAFGLLLLFAGVWLYVSIWVTRSGGLSRLRRQPDRAL</sequence>
<dbReference type="InterPro" id="IPR045927">
    <property type="entry name" value="DUF6346"/>
</dbReference>
<accession>A0ABQ2IHE6</accession>
<organism evidence="2 3">
    <name type="scientific">Lentzea pudingi</name>
    <dbReference type="NCBI Taxonomy" id="1789439"/>
    <lineage>
        <taxon>Bacteria</taxon>
        <taxon>Bacillati</taxon>
        <taxon>Actinomycetota</taxon>
        <taxon>Actinomycetes</taxon>
        <taxon>Pseudonocardiales</taxon>
        <taxon>Pseudonocardiaceae</taxon>
        <taxon>Lentzea</taxon>
    </lineage>
</organism>
<keyword evidence="1" id="KW-1133">Transmembrane helix</keyword>